<dbReference type="GeneID" id="109486607"/>
<protein>
    <submittedName>
        <fullName evidence="4">Uncharacterized protein LOC109486607</fullName>
    </submittedName>
</protein>
<evidence type="ECO:0000256" key="1">
    <source>
        <dbReference type="SAM" id="MobiDB-lite"/>
    </source>
</evidence>
<keyword evidence="2" id="KW-0472">Membrane</keyword>
<dbReference type="KEGG" id="bbel:109486607"/>
<dbReference type="Gene3D" id="1.20.1250.20">
    <property type="entry name" value="MFS general substrate transporter like domains"/>
    <property type="match status" value="1"/>
</dbReference>
<dbReference type="InterPro" id="IPR036259">
    <property type="entry name" value="MFS_trans_sf"/>
</dbReference>
<dbReference type="RefSeq" id="XP_019646034.1">
    <property type="nucleotide sequence ID" value="XM_019790475.1"/>
</dbReference>
<feature type="transmembrane region" description="Helical" evidence="2">
    <location>
        <begin position="53"/>
        <end position="74"/>
    </location>
</feature>
<proteinExistence type="predicted"/>
<dbReference type="AlphaFoldDB" id="A0A6P5AID0"/>
<name>A0A6P5AID0_BRABE</name>
<keyword evidence="3" id="KW-1185">Reference proteome</keyword>
<dbReference type="SUPFAM" id="SSF103473">
    <property type="entry name" value="MFS general substrate transporter"/>
    <property type="match status" value="1"/>
</dbReference>
<reference evidence="4" key="1">
    <citation type="submission" date="2025-08" db="UniProtKB">
        <authorList>
            <consortium name="RefSeq"/>
        </authorList>
    </citation>
    <scope>IDENTIFICATION</scope>
    <source>
        <tissue evidence="4">Gonad</tissue>
    </source>
</reference>
<keyword evidence="2" id="KW-0812">Transmembrane</keyword>
<evidence type="ECO:0000256" key="2">
    <source>
        <dbReference type="SAM" id="Phobius"/>
    </source>
</evidence>
<dbReference type="Proteomes" id="UP000515135">
    <property type="component" value="Unplaced"/>
</dbReference>
<gene>
    <name evidence="4" type="primary">LOC109486607</name>
</gene>
<feature type="region of interest" description="Disordered" evidence="1">
    <location>
        <begin position="76"/>
        <end position="108"/>
    </location>
</feature>
<keyword evidence="2" id="KW-1133">Transmembrane helix</keyword>
<organism evidence="3 4">
    <name type="scientific">Branchiostoma belcheri</name>
    <name type="common">Amphioxus</name>
    <dbReference type="NCBI Taxonomy" id="7741"/>
    <lineage>
        <taxon>Eukaryota</taxon>
        <taxon>Metazoa</taxon>
        <taxon>Chordata</taxon>
        <taxon>Cephalochordata</taxon>
        <taxon>Leptocardii</taxon>
        <taxon>Amphioxiformes</taxon>
        <taxon>Branchiostomatidae</taxon>
        <taxon>Branchiostoma</taxon>
    </lineage>
</organism>
<dbReference type="OrthoDB" id="10262656at2759"/>
<evidence type="ECO:0000313" key="4">
    <source>
        <dbReference type="RefSeq" id="XP_019646034.1"/>
    </source>
</evidence>
<accession>A0A6P5AID0</accession>
<sequence length="108" mass="11459">MIGNAGVQSNRGTVNGIAQTLAALSRLVGPAVSANLFAWTTDNGLPWPLDHHLSFYLVAVLCVLVAVLCASLPASSNLPRADSLTVSEEGDRREEPILEGTLYPLMDK</sequence>
<evidence type="ECO:0000313" key="3">
    <source>
        <dbReference type="Proteomes" id="UP000515135"/>
    </source>
</evidence>